<name>X1EBM4_9ZZZZ</name>
<dbReference type="EMBL" id="BART01039495">
    <property type="protein sequence ID" value="GAH14529.1"/>
    <property type="molecule type" value="Genomic_DNA"/>
</dbReference>
<evidence type="ECO:0000313" key="1">
    <source>
        <dbReference type="EMBL" id="GAH14529.1"/>
    </source>
</evidence>
<dbReference type="AlphaFoldDB" id="X1EBM4"/>
<organism evidence="1">
    <name type="scientific">marine sediment metagenome</name>
    <dbReference type="NCBI Taxonomy" id="412755"/>
    <lineage>
        <taxon>unclassified sequences</taxon>
        <taxon>metagenomes</taxon>
        <taxon>ecological metagenomes</taxon>
    </lineage>
</organism>
<gene>
    <name evidence="1" type="ORF">S01H4_64884</name>
</gene>
<comment type="caution">
    <text evidence="1">The sequence shown here is derived from an EMBL/GenBank/DDBJ whole genome shotgun (WGS) entry which is preliminary data.</text>
</comment>
<proteinExistence type="predicted"/>
<sequence length="85" mass="9594">MEGIIDIIQGEPIYYAHTLSPRFKELLVVPISDVHYGNPLFSKNRFLQTINFIKDTPNAVTFCNGDLCESTLRTSKGEIYKQVGS</sequence>
<feature type="non-terminal residue" evidence="1">
    <location>
        <position position="85"/>
    </location>
</feature>
<protein>
    <submittedName>
        <fullName evidence="1">Uncharacterized protein</fullName>
    </submittedName>
</protein>
<accession>X1EBM4</accession>
<reference evidence="1" key="1">
    <citation type="journal article" date="2014" name="Front. Microbiol.">
        <title>High frequency of phylogenetically diverse reductive dehalogenase-homologous genes in deep subseafloor sedimentary metagenomes.</title>
        <authorList>
            <person name="Kawai M."/>
            <person name="Futagami T."/>
            <person name="Toyoda A."/>
            <person name="Takaki Y."/>
            <person name="Nishi S."/>
            <person name="Hori S."/>
            <person name="Arai W."/>
            <person name="Tsubouchi T."/>
            <person name="Morono Y."/>
            <person name="Uchiyama I."/>
            <person name="Ito T."/>
            <person name="Fujiyama A."/>
            <person name="Inagaki F."/>
            <person name="Takami H."/>
        </authorList>
    </citation>
    <scope>NUCLEOTIDE SEQUENCE</scope>
    <source>
        <strain evidence="1">Expedition CK06-06</strain>
    </source>
</reference>